<proteinExistence type="predicted"/>
<protein>
    <submittedName>
        <fullName evidence="1">Uncharacterized protein</fullName>
    </submittedName>
</protein>
<dbReference type="AlphaFoldDB" id="A0AAV7LW22"/>
<evidence type="ECO:0000313" key="1">
    <source>
        <dbReference type="EMBL" id="KAJ1095183.1"/>
    </source>
</evidence>
<dbReference type="Proteomes" id="UP001066276">
    <property type="component" value="Chromosome 10"/>
</dbReference>
<sequence length="125" mass="14124">MLDGGLTVCVVWWREAAHAGWWAQRVRGVVAWREAAHAGWWAQRVCGGVKQHMLDGENSSSKDRVLSMCVVWWREAAHAGWCAQRVLSMCVVWWREAAHAGWWAQRVRGGVKQHMLDGGLSACMV</sequence>
<name>A0AAV7LW22_PLEWA</name>
<keyword evidence="2" id="KW-1185">Reference proteome</keyword>
<accession>A0AAV7LW22</accession>
<evidence type="ECO:0000313" key="2">
    <source>
        <dbReference type="Proteomes" id="UP001066276"/>
    </source>
</evidence>
<gene>
    <name evidence="1" type="ORF">NDU88_000352</name>
</gene>
<comment type="caution">
    <text evidence="1">The sequence shown here is derived from an EMBL/GenBank/DDBJ whole genome shotgun (WGS) entry which is preliminary data.</text>
</comment>
<organism evidence="1 2">
    <name type="scientific">Pleurodeles waltl</name>
    <name type="common">Iberian ribbed newt</name>
    <dbReference type="NCBI Taxonomy" id="8319"/>
    <lineage>
        <taxon>Eukaryota</taxon>
        <taxon>Metazoa</taxon>
        <taxon>Chordata</taxon>
        <taxon>Craniata</taxon>
        <taxon>Vertebrata</taxon>
        <taxon>Euteleostomi</taxon>
        <taxon>Amphibia</taxon>
        <taxon>Batrachia</taxon>
        <taxon>Caudata</taxon>
        <taxon>Salamandroidea</taxon>
        <taxon>Salamandridae</taxon>
        <taxon>Pleurodelinae</taxon>
        <taxon>Pleurodeles</taxon>
    </lineage>
</organism>
<dbReference type="EMBL" id="JANPWB010000014">
    <property type="protein sequence ID" value="KAJ1095183.1"/>
    <property type="molecule type" value="Genomic_DNA"/>
</dbReference>
<reference evidence="1" key="1">
    <citation type="journal article" date="2022" name="bioRxiv">
        <title>Sequencing and chromosome-scale assembly of the giantPleurodeles waltlgenome.</title>
        <authorList>
            <person name="Brown T."/>
            <person name="Elewa A."/>
            <person name="Iarovenko S."/>
            <person name="Subramanian E."/>
            <person name="Araus A.J."/>
            <person name="Petzold A."/>
            <person name="Susuki M."/>
            <person name="Suzuki K.-i.T."/>
            <person name="Hayashi T."/>
            <person name="Toyoda A."/>
            <person name="Oliveira C."/>
            <person name="Osipova E."/>
            <person name="Leigh N.D."/>
            <person name="Simon A."/>
            <person name="Yun M.H."/>
        </authorList>
    </citation>
    <scope>NUCLEOTIDE SEQUENCE</scope>
    <source>
        <strain evidence="1">20211129_DDA</strain>
        <tissue evidence="1">Liver</tissue>
    </source>
</reference>